<dbReference type="InterPro" id="IPR051448">
    <property type="entry name" value="CdaR-like_regulators"/>
</dbReference>
<evidence type="ECO:0000313" key="4">
    <source>
        <dbReference type="Proteomes" id="UP000326546"/>
    </source>
</evidence>
<dbReference type="PANTHER" id="PTHR33744:SF7">
    <property type="entry name" value="PUCR FAMILY TRANSCRIPTIONAL REGULATOR"/>
    <property type="match status" value="1"/>
</dbReference>
<evidence type="ECO:0000256" key="1">
    <source>
        <dbReference type="ARBA" id="ARBA00006754"/>
    </source>
</evidence>
<feature type="domain" description="GGDEF" evidence="2">
    <location>
        <begin position="321"/>
        <end position="450"/>
    </location>
</feature>
<dbReference type="Proteomes" id="UP000326546">
    <property type="component" value="Chromosome"/>
</dbReference>
<proteinExistence type="inferred from homology"/>
<dbReference type="Pfam" id="PF17853">
    <property type="entry name" value="GGDEF_2"/>
    <property type="match status" value="1"/>
</dbReference>
<dbReference type="EMBL" id="CP044427">
    <property type="protein sequence ID" value="QFG67789.1"/>
    <property type="molecule type" value="Genomic_DNA"/>
</dbReference>
<dbReference type="InterPro" id="IPR041522">
    <property type="entry name" value="CdaR_GGDEF"/>
</dbReference>
<gene>
    <name evidence="3" type="ORF">FY030_02775</name>
</gene>
<keyword evidence="4" id="KW-1185">Reference proteome</keyword>
<evidence type="ECO:0000259" key="2">
    <source>
        <dbReference type="PROSITE" id="PS50887"/>
    </source>
</evidence>
<dbReference type="Gene3D" id="1.10.10.2840">
    <property type="entry name" value="PucR C-terminal helix-turn-helix domain"/>
    <property type="match status" value="1"/>
</dbReference>
<evidence type="ECO:0000313" key="3">
    <source>
        <dbReference type="EMBL" id="QFG67789.1"/>
    </source>
</evidence>
<dbReference type="AlphaFoldDB" id="A0A5J6V1U2"/>
<organism evidence="3 4">
    <name type="scientific">Ornithinimicrobium pratense</name>
    <dbReference type="NCBI Taxonomy" id="2593973"/>
    <lineage>
        <taxon>Bacteria</taxon>
        <taxon>Bacillati</taxon>
        <taxon>Actinomycetota</taxon>
        <taxon>Actinomycetes</taxon>
        <taxon>Micrococcales</taxon>
        <taxon>Ornithinimicrobiaceae</taxon>
        <taxon>Ornithinimicrobium</taxon>
    </lineage>
</organism>
<dbReference type="InterPro" id="IPR025736">
    <property type="entry name" value="PucR_C-HTH_dom"/>
</dbReference>
<protein>
    <submittedName>
        <fullName evidence="3">PucR family transcriptional regulator</fullName>
    </submittedName>
</protein>
<dbReference type="Pfam" id="PF07905">
    <property type="entry name" value="PucR"/>
    <property type="match status" value="1"/>
</dbReference>
<dbReference type="InterPro" id="IPR012914">
    <property type="entry name" value="PucR_dom"/>
</dbReference>
<dbReference type="Pfam" id="PF13556">
    <property type="entry name" value="HTH_30"/>
    <property type="match status" value="1"/>
</dbReference>
<dbReference type="RefSeq" id="WP_158060181.1">
    <property type="nucleotide sequence ID" value="NZ_CP044427.1"/>
</dbReference>
<dbReference type="KEGG" id="serw:FY030_02775"/>
<dbReference type="InterPro" id="IPR042070">
    <property type="entry name" value="PucR_C-HTH_sf"/>
</dbReference>
<name>A0A5J6V1U2_9MICO</name>
<sequence>MDRQVSPVLPASPTSGITVSEVLRLPVMRGTTVLAGERGLDRLVATVNVMEVPDLLPWVRPRELLLTTGYPLRAHEGKDLAAWIADLDDHGLSGVAIKLARYVDELPEAALREADRRGFPVLVVPFDLGFDDVITQVLTVVINRRADTLARAEQVLQDLVGVVIAGGDLDQVCQGVVRHLARTSLVTTMDGRVLAAAGPVPERVANLPGFDPTGRFVVETEVPGVSAEFDGVHRLVARVTGARADLGRLILFREDAFTDDDNHVVGQATTAAALAITKQQAVAAVEGKYRADFLRDALLGRAGDAERVASHAGELGWDLRRPLAVLVAEAEEVPSDDPVLRTLPERFRAAWERVASTDDEAAAVAGFNQEVVVLLGVPAHDDPSAVAERVRQMAEQVHGRGGGGRRVFVTGISRTITDLADLPRAYSEARKAAQVGRRLHGDRAVTHFDALGVFRLLSQVEDRAELASFISETLGPLAAEDSEEMEDLRTTLTALLDHNLNVASTARALHFHYNSLRYRISKLERLLGPFTTDPRLRFAIMLALQARQLDHG</sequence>
<reference evidence="3 4" key="1">
    <citation type="submission" date="2019-09" db="EMBL/GenBank/DDBJ databases">
        <title>Serinicoccus pratensis sp. nov., isolated from meadow soil.</title>
        <authorList>
            <person name="Zhang W."/>
        </authorList>
    </citation>
    <scope>NUCLEOTIDE SEQUENCE [LARGE SCALE GENOMIC DNA]</scope>
    <source>
        <strain evidence="3 4">W204</strain>
    </source>
</reference>
<comment type="similarity">
    <text evidence="1">Belongs to the CdaR family.</text>
</comment>
<dbReference type="OrthoDB" id="3246591at2"/>
<dbReference type="InterPro" id="IPR000160">
    <property type="entry name" value="GGDEF_dom"/>
</dbReference>
<dbReference type="PANTHER" id="PTHR33744">
    <property type="entry name" value="CARBOHYDRATE DIACID REGULATOR"/>
    <property type="match status" value="1"/>
</dbReference>
<accession>A0A5J6V1U2</accession>
<dbReference type="PROSITE" id="PS50887">
    <property type="entry name" value="GGDEF"/>
    <property type="match status" value="1"/>
</dbReference>